<dbReference type="RefSeq" id="WP_211630956.1">
    <property type="nucleotide sequence ID" value="NZ_CP073100.1"/>
</dbReference>
<keyword evidence="4" id="KW-0749">Sporulation</keyword>
<comment type="catalytic activity">
    <reaction evidence="1">
        <text>Hydrolyzes the link between N-acetylmuramoyl residues and L-amino acid residues in certain cell-wall glycopeptides.</text>
        <dbReference type="EC" id="3.5.1.28"/>
    </reaction>
</comment>
<accession>A0A975G7L6</accession>
<name>A0A975G7L6_9BACT</name>
<evidence type="ECO:0000259" key="8">
    <source>
        <dbReference type="SMART" id="SM00644"/>
    </source>
</evidence>
<organism evidence="9 10">
    <name type="scientific">Luteolibacter ambystomatis</name>
    <dbReference type="NCBI Taxonomy" id="2824561"/>
    <lineage>
        <taxon>Bacteria</taxon>
        <taxon>Pseudomonadati</taxon>
        <taxon>Verrucomicrobiota</taxon>
        <taxon>Verrucomicrobiia</taxon>
        <taxon>Verrucomicrobiales</taxon>
        <taxon>Verrucomicrobiaceae</taxon>
        <taxon>Luteolibacter</taxon>
    </lineage>
</organism>
<dbReference type="SUPFAM" id="SSF55846">
    <property type="entry name" value="N-acetylmuramoyl-L-alanine amidase-like"/>
    <property type="match status" value="1"/>
</dbReference>
<evidence type="ECO:0000256" key="5">
    <source>
        <dbReference type="ARBA" id="ARBA00023287"/>
    </source>
</evidence>
<dbReference type="InterPro" id="IPR036505">
    <property type="entry name" value="Amidase/PGRP_sf"/>
</dbReference>
<feature type="domain" description="N-acetylmuramoyl-L-alanine amidase" evidence="8">
    <location>
        <begin position="49"/>
        <end position="194"/>
    </location>
</feature>
<dbReference type="InterPro" id="IPR051206">
    <property type="entry name" value="NAMLAA_amidase_2"/>
</dbReference>
<dbReference type="GO" id="GO:0071555">
    <property type="term" value="P:cell wall organization"/>
    <property type="evidence" value="ECO:0007669"/>
    <property type="project" value="UniProtKB-KW"/>
</dbReference>
<keyword evidence="10" id="KW-1185">Reference proteome</keyword>
<keyword evidence="3 9" id="KW-0378">Hydrolase</keyword>
<proteinExistence type="predicted"/>
<dbReference type="KEGG" id="lamb:KBB96_18400"/>
<feature type="signal peptide" evidence="7">
    <location>
        <begin position="1"/>
        <end position="21"/>
    </location>
</feature>
<reference evidence="9" key="1">
    <citation type="submission" date="2021-04" db="EMBL/GenBank/DDBJ databases">
        <title>Luteolibacter sp. 32A isolated from the skin of an Anderson's salamander (Ambystoma andersonii).</title>
        <authorList>
            <person name="Spergser J."/>
            <person name="Busse H.-J."/>
        </authorList>
    </citation>
    <scope>NUCLEOTIDE SEQUENCE</scope>
    <source>
        <strain evidence="9">32A</strain>
    </source>
</reference>
<gene>
    <name evidence="9" type="ORF">KBB96_18400</name>
</gene>
<feature type="chain" id="PRO_5037653428" description="N-acetylmuramoyl-L-alanine amidase" evidence="7">
    <location>
        <begin position="22"/>
        <end position="220"/>
    </location>
</feature>
<keyword evidence="5" id="KW-0178">Competence</keyword>
<evidence type="ECO:0000256" key="3">
    <source>
        <dbReference type="ARBA" id="ARBA00022801"/>
    </source>
</evidence>
<dbReference type="Proteomes" id="UP000676169">
    <property type="component" value="Chromosome"/>
</dbReference>
<keyword evidence="7" id="KW-0732">Signal</keyword>
<evidence type="ECO:0000256" key="1">
    <source>
        <dbReference type="ARBA" id="ARBA00001561"/>
    </source>
</evidence>
<dbReference type="PANTHER" id="PTHR30417:SF11">
    <property type="entry name" value="N-ACETYLMURAMOYL-L-ALANINE AMIDASE XLYA"/>
    <property type="match status" value="1"/>
</dbReference>
<dbReference type="GO" id="GO:0009253">
    <property type="term" value="P:peptidoglycan catabolic process"/>
    <property type="evidence" value="ECO:0007669"/>
    <property type="project" value="InterPro"/>
</dbReference>
<protein>
    <recommendedName>
        <fullName evidence="2">N-acetylmuramoyl-L-alanine amidase</fullName>
        <ecNumber evidence="2">3.5.1.28</ecNumber>
    </recommendedName>
</protein>
<dbReference type="PANTHER" id="PTHR30417">
    <property type="entry name" value="N-ACETYLMURAMOYL-L-ALANINE AMIDASE AMID"/>
    <property type="match status" value="1"/>
</dbReference>
<dbReference type="InterPro" id="IPR002502">
    <property type="entry name" value="Amidase_domain"/>
</dbReference>
<dbReference type="GO" id="GO:0009254">
    <property type="term" value="P:peptidoglycan turnover"/>
    <property type="evidence" value="ECO:0007669"/>
    <property type="project" value="TreeGrafter"/>
</dbReference>
<evidence type="ECO:0000313" key="10">
    <source>
        <dbReference type="Proteomes" id="UP000676169"/>
    </source>
</evidence>
<dbReference type="GO" id="GO:0030435">
    <property type="term" value="P:sporulation resulting in formation of a cellular spore"/>
    <property type="evidence" value="ECO:0007669"/>
    <property type="project" value="UniProtKB-KW"/>
</dbReference>
<dbReference type="Pfam" id="PF01510">
    <property type="entry name" value="Amidase_2"/>
    <property type="match status" value="1"/>
</dbReference>
<dbReference type="EC" id="3.5.1.28" evidence="2"/>
<dbReference type="CDD" id="cd06583">
    <property type="entry name" value="PGRP"/>
    <property type="match status" value="1"/>
</dbReference>
<keyword evidence="6" id="KW-0961">Cell wall biogenesis/degradation</keyword>
<evidence type="ECO:0000313" key="9">
    <source>
        <dbReference type="EMBL" id="QUE50817.1"/>
    </source>
</evidence>
<sequence>MKRALLLLPIAGLLASCGVSTTGGDANLQAPSSWGNMRVTSALVQKGTYGRHRIRPMTPRYITIHATENFSAGGTARAHAEMLRTGSLKGEHNSLGYIIWHYTVDDHSIYQTQPCNEQGQHADYEGQGNRESIGIEMCENRGNSREVTLDRTAKLAALLMKRYGIPLSRIVPHQHWLMIRYDDHRDLGHKTCPHFLVKGGESDPAWQAFLARVARYRAQL</sequence>
<dbReference type="GO" id="GO:0030420">
    <property type="term" value="P:establishment of competence for transformation"/>
    <property type="evidence" value="ECO:0007669"/>
    <property type="project" value="UniProtKB-KW"/>
</dbReference>
<dbReference type="Gene3D" id="3.40.80.10">
    <property type="entry name" value="Peptidoglycan recognition protein-like"/>
    <property type="match status" value="1"/>
</dbReference>
<evidence type="ECO:0000256" key="2">
    <source>
        <dbReference type="ARBA" id="ARBA00011901"/>
    </source>
</evidence>
<dbReference type="AlphaFoldDB" id="A0A975G7L6"/>
<dbReference type="PROSITE" id="PS51257">
    <property type="entry name" value="PROKAR_LIPOPROTEIN"/>
    <property type="match status" value="1"/>
</dbReference>
<evidence type="ECO:0000256" key="7">
    <source>
        <dbReference type="SAM" id="SignalP"/>
    </source>
</evidence>
<evidence type="ECO:0000256" key="4">
    <source>
        <dbReference type="ARBA" id="ARBA00022969"/>
    </source>
</evidence>
<dbReference type="GO" id="GO:0008745">
    <property type="term" value="F:N-acetylmuramoyl-L-alanine amidase activity"/>
    <property type="evidence" value="ECO:0007669"/>
    <property type="project" value="UniProtKB-EC"/>
</dbReference>
<dbReference type="SMART" id="SM00644">
    <property type="entry name" value="Ami_2"/>
    <property type="match status" value="1"/>
</dbReference>
<dbReference type="EMBL" id="CP073100">
    <property type="protein sequence ID" value="QUE50817.1"/>
    <property type="molecule type" value="Genomic_DNA"/>
</dbReference>
<evidence type="ECO:0000256" key="6">
    <source>
        <dbReference type="ARBA" id="ARBA00023316"/>
    </source>
</evidence>